<organism evidence="3 4">
    <name type="scientific">Aliiroseovarius halocynthiae</name>
    <dbReference type="NCBI Taxonomy" id="985055"/>
    <lineage>
        <taxon>Bacteria</taxon>
        <taxon>Pseudomonadati</taxon>
        <taxon>Pseudomonadota</taxon>
        <taxon>Alphaproteobacteria</taxon>
        <taxon>Rhodobacterales</taxon>
        <taxon>Paracoccaceae</taxon>
        <taxon>Aliiroseovarius</taxon>
    </lineage>
</organism>
<dbReference type="InterPro" id="IPR012495">
    <property type="entry name" value="TadE-like_dom"/>
</dbReference>
<dbReference type="EMBL" id="VICH01000004">
    <property type="protein sequence ID" value="TQV69397.1"/>
    <property type="molecule type" value="Genomic_DNA"/>
</dbReference>
<protein>
    <submittedName>
        <fullName evidence="3">Pilus assembly protein</fullName>
    </submittedName>
</protein>
<evidence type="ECO:0000313" key="4">
    <source>
        <dbReference type="Proteomes" id="UP000315816"/>
    </source>
</evidence>
<dbReference type="Pfam" id="PF07811">
    <property type="entry name" value="TadE"/>
    <property type="match status" value="1"/>
</dbReference>
<name>A0A545SWQ4_9RHOB</name>
<accession>A0A545SWQ4</accession>
<keyword evidence="1" id="KW-0812">Transmembrane</keyword>
<dbReference type="AlphaFoldDB" id="A0A545SWQ4"/>
<keyword evidence="1" id="KW-1133">Transmembrane helix</keyword>
<reference evidence="3 4" key="1">
    <citation type="submission" date="2019-06" db="EMBL/GenBank/DDBJ databases">
        <title>A novel species of marine bacteria.</title>
        <authorList>
            <person name="Wang Y."/>
        </authorList>
    </citation>
    <scope>NUCLEOTIDE SEQUENCE [LARGE SCALE GENOMIC DNA]</scope>
    <source>
        <strain evidence="3 4">MA1-10</strain>
    </source>
</reference>
<dbReference type="Proteomes" id="UP000315816">
    <property type="component" value="Unassembled WGS sequence"/>
</dbReference>
<proteinExistence type="predicted"/>
<keyword evidence="1" id="KW-0472">Membrane</keyword>
<feature type="transmembrane region" description="Helical" evidence="1">
    <location>
        <begin position="44"/>
        <end position="66"/>
    </location>
</feature>
<sequence length="199" mass="22937">MMRRYRHLARRRLRLCVDAFSMKREWSELRDFRRSTRGSSTIEFVIWFPLYLTLFLMSFELTYFGFRTVLLDRAIDLQVRGLRLGTVRPSEVDDLKKTICEKGLIFDDCEKSLTIEMRRIDQVAWSMPTVSRVCVDRNDDFKPPEDVEYGPGGAGDLLLLRACLVADPFFQTTPWILGLPLDPSGGVAISATTTFVNEP</sequence>
<gene>
    <name evidence="3" type="ORF">FIL88_07570</name>
</gene>
<keyword evidence="4" id="KW-1185">Reference proteome</keyword>
<evidence type="ECO:0000259" key="2">
    <source>
        <dbReference type="Pfam" id="PF07811"/>
    </source>
</evidence>
<comment type="caution">
    <text evidence="3">The sequence shown here is derived from an EMBL/GenBank/DDBJ whole genome shotgun (WGS) entry which is preliminary data.</text>
</comment>
<evidence type="ECO:0000256" key="1">
    <source>
        <dbReference type="SAM" id="Phobius"/>
    </source>
</evidence>
<feature type="domain" description="TadE-like" evidence="2">
    <location>
        <begin position="38"/>
        <end position="74"/>
    </location>
</feature>
<dbReference type="OrthoDB" id="7907064at2"/>
<evidence type="ECO:0000313" key="3">
    <source>
        <dbReference type="EMBL" id="TQV69397.1"/>
    </source>
</evidence>